<evidence type="ECO:0000259" key="8">
    <source>
        <dbReference type="Pfam" id="PF03918"/>
    </source>
</evidence>
<accession>A0ABM8ED52</accession>
<keyword evidence="10" id="KW-1185">Reference proteome</keyword>
<dbReference type="InterPro" id="IPR005616">
    <property type="entry name" value="CcmH/CycL/Ccl2/NrfF_N"/>
</dbReference>
<dbReference type="EMBL" id="AP027142">
    <property type="protein sequence ID" value="BDV35947.1"/>
    <property type="molecule type" value="Genomic_DNA"/>
</dbReference>
<dbReference type="Gene3D" id="1.10.8.640">
    <property type="entry name" value="Cytochrome C biogenesis protein"/>
    <property type="match status" value="1"/>
</dbReference>
<keyword evidence="2 7" id="KW-0349">Heme</keyword>
<evidence type="ECO:0000256" key="3">
    <source>
        <dbReference type="ARBA" id="ARBA00022723"/>
    </source>
</evidence>
<keyword evidence="6 7" id="KW-0408">Iron</keyword>
<evidence type="ECO:0000256" key="7">
    <source>
        <dbReference type="RuleBase" id="RU364112"/>
    </source>
</evidence>
<evidence type="ECO:0000256" key="2">
    <source>
        <dbReference type="ARBA" id="ARBA00022617"/>
    </source>
</evidence>
<organism evidence="9 10">
    <name type="scientific">Methylocystis iwaonis</name>
    <dbReference type="NCBI Taxonomy" id="2885079"/>
    <lineage>
        <taxon>Bacteria</taxon>
        <taxon>Pseudomonadati</taxon>
        <taxon>Pseudomonadota</taxon>
        <taxon>Alphaproteobacteria</taxon>
        <taxon>Hyphomicrobiales</taxon>
        <taxon>Methylocystaceae</taxon>
        <taxon>Methylocystis</taxon>
    </lineage>
</organism>
<evidence type="ECO:0000256" key="1">
    <source>
        <dbReference type="ARBA" id="ARBA00010342"/>
    </source>
</evidence>
<proteinExistence type="inferred from homology"/>
<feature type="transmembrane region" description="Helical" evidence="7">
    <location>
        <begin position="39"/>
        <end position="59"/>
    </location>
</feature>
<name>A0ABM8ED52_9HYPH</name>
<keyword evidence="7" id="KW-0472">Membrane</keyword>
<feature type="transmembrane region" description="Helical" evidence="7">
    <location>
        <begin position="141"/>
        <end position="162"/>
    </location>
</feature>
<dbReference type="Proteomes" id="UP001317629">
    <property type="component" value="Chromosome"/>
</dbReference>
<keyword evidence="7" id="KW-1133">Transmembrane helix</keyword>
<protein>
    <recommendedName>
        <fullName evidence="7">Cytochrome c-type biogenesis protein</fullName>
    </recommendedName>
</protein>
<evidence type="ECO:0000313" key="9">
    <source>
        <dbReference type="EMBL" id="BDV35947.1"/>
    </source>
</evidence>
<reference evidence="9 10" key="1">
    <citation type="journal article" date="2023" name="Int. J. Syst. Evol. Microbiol.">
        <title>Methylocystis iwaonis sp. nov., a type II methane-oxidizing bacterium from surface soil of a rice paddy field in Japan, and emended description of the genus Methylocystis (ex Whittenbury et al. 1970) Bowman et al. 1993.</title>
        <authorList>
            <person name="Kaise H."/>
            <person name="Sawadogo J.B."/>
            <person name="Alam M.S."/>
            <person name="Ueno C."/>
            <person name="Dianou D."/>
            <person name="Shinjo R."/>
            <person name="Asakawa S."/>
        </authorList>
    </citation>
    <scope>NUCLEOTIDE SEQUENCE [LARGE SCALE GENOMIC DNA]</scope>
    <source>
        <strain evidence="9 10">SS37A-Re</strain>
    </source>
</reference>
<evidence type="ECO:0000256" key="6">
    <source>
        <dbReference type="ARBA" id="ARBA00023004"/>
    </source>
</evidence>
<keyword evidence="3 7" id="KW-0479">Metal-binding</keyword>
<comment type="similarity">
    <text evidence="1 7">Belongs to the CcmH/CycL/Ccl2/NrfF family.</text>
</comment>
<dbReference type="PANTHER" id="PTHR47870">
    <property type="entry name" value="CYTOCHROME C-TYPE BIOGENESIS PROTEIN CCMH"/>
    <property type="match status" value="1"/>
</dbReference>
<evidence type="ECO:0000313" key="10">
    <source>
        <dbReference type="Proteomes" id="UP001317629"/>
    </source>
</evidence>
<dbReference type="Pfam" id="PF03918">
    <property type="entry name" value="CcmH"/>
    <property type="match status" value="1"/>
</dbReference>
<dbReference type="PANTHER" id="PTHR47870:SF1">
    <property type="entry name" value="CYTOCHROME C-TYPE BIOGENESIS PROTEIN CCMH"/>
    <property type="match status" value="1"/>
</dbReference>
<keyword evidence="4 7" id="KW-0732">Signal</keyword>
<dbReference type="InterPro" id="IPR038297">
    <property type="entry name" value="CcmH/CycL/NrfF/Ccl2_sf"/>
</dbReference>
<evidence type="ECO:0000256" key="5">
    <source>
        <dbReference type="ARBA" id="ARBA00022748"/>
    </source>
</evidence>
<keyword evidence="5" id="KW-0201">Cytochrome c-type biogenesis</keyword>
<dbReference type="CDD" id="cd16378">
    <property type="entry name" value="CcmH_N"/>
    <property type="match status" value="1"/>
</dbReference>
<dbReference type="InterPro" id="IPR051263">
    <property type="entry name" value="C-type_cytochrome_biogenesis"/>
</dbReference>
<feature type="domain" description="CcmH/CycL/Ccl2/NrfF N-terminal" evidence="8">
    <location>
        <begin position="47"/>
        <end position="186"/>
    </location>
</feature>
<comment type="function">
    <text evidence="7">Possible subunit of a heme lyase.</text>
</comment>
<keyword evidence="7" id="KW-0812">Transmembrane</keyword>
<sequence>MRKAPSLSLPRFAGEGTLTISILDEGPRLTPSPAKRGRAGVGAVAIIAVLFISPAHAVTPGEKLPDPAMEARARAITSELRCLVCQNQSVDDSDASLAKDLRVLVREKLKDGLSDAEVKEYVHSRYGDFVLLRPPMKLDTILLWTAPFLALLAGAAAVWSAARRRRAAPAGSAELTAEERARLAALGLSEQPGRDSAE</sequence>
<evidence type="ECO:0000256" key="4">
    <source>
        <dbReference type="ARBA" id="ARBA00022729"/>
    </source>
</evidence>
<gene>
    <name evidence="9" type="ORF">SS37A_34760</name>
</gene>